<dbReference type="InterPro" id="IPR000719">
    <property type="entry name" value="Prot_kinase_dom"/>
</dbReference>
<organism evidence="2 3">
    <name type="scientific">Ceratodon purpureus</name>
    <name type="common">Fire moss</name>
    <name type="synonym">Dicranum purpureum</name>
    <dbReference type="NCBI Taxonomy" id="3225"/>
    <lineage>
        <taxon>Eukaryota</taxon>
        <taxon>Viridiplantae</taxon>
        <taxon>Streptophyta</taxon>
        <taxon>Embryophyta</taxon>
        <taxon>Bryophyta</taxon>
        <taxon>Bryophytina</taxon>
        <taxon>Bryopsida</taxon>
        <taxon>Dicranidae</taxon>
        <taxon>Pseudoditrichales</taxon>
        <taxon>Ditrichaceae</taxon>
        <taxon>Ceratodon</taxon>
    </lineage>
</organism>
<dbReference type="InterPro" id="IPR051681">
    <property type="entry name" value="Ser/Thr_Kinases-Pseudokinases"/>
</dbReference>
<dbReference type="PROSITE" id="PS50011">
    <property type="entry name" value="PROTEIN_KINASE_DOM"/>
    <property type="match status" value="1"/>
</dbReference>
<sequence length="459" mass="51801">MDVGSDGESSLDSFVTAGERDWTEVRATEFLDSAEYHKPCKIIDSSMLTIGKKIGEGGQAVIFEGLWHNDADGAVFPGNRAIKVAVKRFKMEEAHTGPWPDEILMLKGGNLCRLHGYVSLDNDPSTSLVMDRYECDLRSLIERNKTSHGNPTQFSAMTNLSLIIQIALGMRCLHAHGITHKDLKASNILVVDSTSATVDIVIADFETSSNAMGSRFWRAPEILRALKLAHPETPSLARDHEKISQAFSLKSDVYSFGMTCYELLTGQSPLADLQACDYEAVISGRRPELPHDLNPILRDLIHSCWHDTPAKRPTFCQIILGLRDVVDKMNLPPIPKLVSCFNDDHLFVPKPKLSTTPATVSLFVENLTQYVKHYGWKFFVSYHSRSPEETVQVLKRLEHIEDKRCEIWRRLPDDTILQERCSNIKSMFVVNASMVGDFELGEEFENYVSELHTWWCFVP</sequence>
<dbReference type="EMBL" id="CM026427">
    <property type="protein sequence ID" value="KAG0568607.1"/>
    <property type="molecule type" value="Genomic_DNA"/>
</dbReference>
<protein>
    <recommendedName>
        <fullName evidence="1">Protein kinase domain-containing protein</fullName>
    </recommendedName>
</protein>
<gene>
    <name evidence="2" type="ORF">KC19_6G032700</name>
</gene>
<accession>A0A8T0HD72</accession>
<comment type="caution">
    <text evidence="2">The sequence shown here is derived from an EMBL/GenBank/DDBJ whole genome shotgun (WGS) entry which is preliminary data.</text>
</comment>
<name>A0A8T0HD72_CERPU</name>
<dbReference type="Pfam" id="PF07714">
    <property type="entry name" value="PK_Tyr_Ser-Thr"/>
    <property type="match status" value="1"/>
</dbReference>
<dbReference type="GO" id="GO:0004674">
    <property type="term" value="F:protein serine/threonine kinase activity"/>
    <property type="evidence" value="ECO:0007669"/>
    <property type="project" value="TreeGrafter"/>
</dbReference>
<evidence type="ECO:0000313" key="2">
    <source>
        <dbReference type="EMBL" id="KAG0568607.1"/>
    </source>
</evidence>
<dbReference type="AlphaFoldDB" id="A0A8T0HD72"/>
<dbReference type="GO" id="GO:0005524">
    <property type="term" value="F:ATP binding"/>
    <property type="evidence" value="ECO:0007669"/>
    <property type="project" value="InterPro"/>
</dbReference>
<dbReference type="PANTHER" id="PTHR44329:SF260">
    <property type="entry name" value="PROTEIN KINASE DOMAIN-CONTAINING PROTEIN"/>
    <property type="match status" value="1"/>
</dbReference>
<dbReference type="InterPro" id="IPR001245">
    <property type="entry name" value="Ser-Thr/Tyr_kinase_cat_dom"/>
</dbReference>
<evidence type="ECO:0000259" key="1">
    <source>
        <dbReference type="PROSITE" id="PS50011"/>
    </source>
</evidence>
<feature type="domain" description="Protein kinase" evidence="1">
    <location>
        <begin position="48"/>
        <end position="326"/>
    </location>
</feature>
<dbReference type="Gene3D" id="1.10.510.10">
    <property type="entry name" value="Transferase(Phosphotransferase) domain 1"/>
    <property type="match status" value="1"/>
</dbReference>
<reference evidence="2 3" key="1">
    <citation type="submission" date="2020-06" db="EMBL/GenBank/DDBJ databases">
        <title>WGS assembly of Ceratodon purpureus strain R40.</title>
        <authorList>
            <person name="Carey S.B."/>
            <person name="Jenkins J."/>
            <person name="Shu S."/>
            <person name="Lovell J.T."/>
            <person name="Sreedasyam A."/>
            <person name="Maumus F."/>
            <person name="Tiley G.P."/>
            <person name="Fernandez-Pozo N."/>
            <person name="Barry K."/>
            <person name="Chen C."/>
            <person name="Wang M."/>
            <person name="Lipzen A."/>
            <person name="Daum C."/>
            <person name="Saski C.A."/>
            <person name="Payton A.C."/>
            <person name="Mcbreen J.C."/>
            <person name="Conrad R.E."/>
            <person name="Kollar L.M."/>
            <person name="Olsson S."/>
            <person name="Huttunen S."/>
            <person name="Landis J.B."/>
            <person name="Wickett N.J."/>
            <person name="Johnson M.G."/>
            <person name="Rensing S.A."/>
            <person name="Grimwood J."/>
            <person name="Schmutz J."/>
            <person name="Mcdaniel S.F."/>
        </authorList>
    </citation>
    <scope>NUCLEOTIDE SEQUENCE [LARGE SCALE GENOMIC DNA]</scope>
    <source>
        <strain evidence="2 3">R40</strain>
    </source>
</reference>
<proteinExistence type="predicted"/>
<dbReference type="PROSITE" id="PS00108">
    <property type="entry name" value="PROTEIN_KINASE_ST"/>
    <property type="match status" value="1"/>
</dbReference>
<dbReference type="SMART" id="SM00220">
    <property type="entry name" value="S_TKc"/>
    <property type="match status" value="1"/>
</dbReference>
<evidence type="ECO:0000313" key="3">
    <source>
        <dbReference type="Proteomes" id="UP000822688"/>
    </source>
</evidence>
<dbReference type="InterPro" id="IPR008271">
    <property type="entry name" value="Ser/Thr_kinase_AS"/>
</dbReference>
<dbReference type="InterPro" id="IPR011009">
    <property type="entry name" value="Kinase-like_dom_sf"/>
</dbReference>
<keyword evidence="3" id="KW-1185">Reference proteome</keyword>
<dbReference type="OrthoDB" id="535945at2759"/>
<dbReference type="SUPFAM" id="SSF56112">
    <property type="entry name" value="Protein kinase-like (PK-like)"/>
    <property type="match status" value="1"/>
</dbReference>
<dbReference type="Gene3D" id="3.30.200.20">
    <property type="entry name" value="Phosphorylase Kinase, domain 1"/>
    <property type="match status" value="1"/>
</dbReference>
<dbReference type="PANTHER" id="PTHR44329">
    <property type="entry name" value="SERINE/THREONINE-PROTEIN KINASE TNNI3K-RELATED"/>
    <property type="match status" value="1"/>
</dbReference>
<dbReference type="Proteomes" id="UP000822688">
    <property type="component" value="Chromosome 6"/>
</dbReference>